<dbReference type="PANTHER" id="PTHR12486:SF4">
    <property type="entry name" value="APRATAXIN"/>
    <property type="match status" value="1"/>
</dbReference>
<dbReference type="InterPro" id="IPR011146">
    <property type="entry name" value="HIT-like"/>
</dbReference>
<dbReference type="PROSITE" id="PS50157">
    <property type="entry name" value="ZINC_FINGER_C2H2_2"/>
    <property type="match status" value="1"/>
</dbReference>
<dbReference type="GO" id="GO:0030983">
    <property type="term" value="F:mismatched DNA binding"/>
    <property type="evidence" value="ECO:0007669"/>
    <property type="project" value="TreeGrafter"/>
</dbReference>
<dbReference type="PROSITE" id="PS00892">
    <property type="entry name" value="HIT_1"/>
    <property type="match status" value="1"/>
</dbReference>
<dbReference type="Gene3D" id="3.30.428.10">
    <property type="entry name" value="HIT-like"/>
    <property type="match status" value="1"/>
</dbReference>
<gene>
    <name evidence="16" type="primary">LOC106154458</name>
</gene>
<dbReference type="GO" id="GO:0003725">
    <property type="term" value="F:double-stranded RNA binding"/>
    <property type="evidence" value="ECO:0007669"/>
    <property type="project" value="TreeGrafter"/>
</dbReference>
<keyword evidence="5" id="KW-0378">Hydrolase</keyword>
<sequence>MCAVEVSNSSGVKRKADNHGEKHDKKRPVPPWALGLKSSMEDPALRVEDDDKVVIIKDKYPKARQHYLILPKEDIRNLKSLNAEHIPLLKHMQKKGQELADKSPQCQFRLGYHGIPSMSQVHLHVISQDFDSPCLKTKKHWNSFTSEYFIDSSDVIKQLEEKGSVTVDTGKFEGYLKQALKCHVCKKDFKTMPALKSHILQHAPKKTS</sequence>
<dbReference type="GO" id="GO:0003697">
    <property type="term" value="F:single-stranded DNA binding"/>
    <property type="evidence" value="ECO:0007669"/>
    <property type="project" value="TreeGrafter"/>
</dbReference>
<keyword evidence="9" id="KW-0539">Nucleus</keyword>
<dbReference type="InterPro" id="IPR019808">
    <property type="entry name" value="Histidine_triad_CS"/>
</dbReference>
<name>A0A1S3HE27_LINAN</name>
<dbReference type="SMART" id="SM00355">
    <property type="entry name" value="ZnF_C2H2"/>
    <property type="match status" value="1"/>
</dbReference>
<feature type="domain" description="HIT" evidence="14">
    <location>
        <begin position="33"/>
        <end position="135"/>
    </location>
</feature>
<comment type="subcellular location">
    <subcellularLocation>
        <location evidence="1">Nucleus</location>
    </subcellularLocation>
</comment>
<evidence type="ECO:0000256" key="1">
    <source>
        <dbReference type="ARBA" id="ARBA00004123"/>
    </source>
</evidence>
<keyword evidence="15" id="KW-1185">Reference proteome</keyword>
<evidence type="ECO:0000313" key="16">
    <source>
        <dbReference type="RefSeq" id="XP_013384260.1"/>
    </source>
</evidence>
<evidence type="ECO:0000256" key="12">
    <source>
        <dbReference type="SAM" id="MobiDB-lite"/>
    </source>
</evidence>
<dbReference type="InterPro" id="IPR013087">
    <property type="entry name" value="Znf_C2H2_type"/>
</dbReference>
<dbReference type="InParanoid" id="A0A1S3HE27"/>
<dbReference type="STRING" id="7574.A0A1S3HE27"/>
<dbReference type="AlphaFoldDB" id="A0A1S3HE27"/>
<proteinExistence type="predicted"/>
<dbReference type="PROSITE" id="PS00028">
    <property type="entry name" value="ZINC_FINGER_C2H2_1"/>
    <property type="match status" value="1"/>
</dbReference>
<dbReference type="GO" id="GO:0005634">
    <property type="term" value="C:nucleus"/>
    <property type="evidence" value="ECO:0007669"/>
    <property type="project" value="UniProtKB-SubCell"/>
</dbReference>
<keyword evidence="3" id="KW-0227">DNA damage</keyword>
<evidence type="ECO:0000313" key="15">
    <source>
        <dbReference type="Proteomes" id="UP000085678"/>
    </source>
</evidence>
<keyword evidence="4 10" id="KW-0863">Zinc-finger</keyword>
<dbReference type="OrthoDB" id="3512845at2759"/>
<dbReference type="Pfam" id="PF16278">
    <property type="entry name" value="zf-C2HE"/>
    <property type="match status" value="1"/>
</dbReference>
<dbReference type="GO" id="GO:0033699">
    <property type="term" value="F:DNA 5'-adenosine monophosphate hydrolase activity"/>
    <property type="evidence" value="ECO:0007669"/>
    <property type="project" value="TreeGrafter"/>
</dbReference>
<dbReference type="GeneID" id="106154458"/>
<dbReference type="PANTHER" id="PTHR12486">
    <property type="entry name" value="APRATAXIN-RELATED"/>
    <property type="match status" value="1"/>
</dbReference>
<dbReference type="GO" id="GO:0008270">
    <property type="term" value="F:zinc ion binding"/>
    <property type="evidence" value="ECO:0007669"/>
    <property type="project" value="UniProtKB-KW"/>
</dbReference>
<dbReference type="Proteomes" id="UP000085678">
    <property type="component" value="Unplaced"/>
</dbReference>
<dbReference type="InterPro" id="IPR036265">
    <property type="entry name" value="HIT-like_sf"/>
</dbReference>
<dbReference type="PROSITE" id="PS51084">
    <property type="entry name" value="HIT_2"/>
    <property type="match status" value="1"/>
</dbReference>
<evidence type="ECO:0000256" key="8">
    <source>
        <dbReference type="ARBA" id="ARBA00023204"/>
    </source>
</evidence>
<evidence type="ECO:0000256" key="11">
    <source>
        <dbReference type="PROSITE-ProRule" id="PRU00464"/>
    </source>
</evidence>
<dbReference type="SUPFAM" id="SSF54197">
    <property type="entry name" value="HIT-like"/>
    <property type="match status" value="1"/>
</dbReference>
<comment type="caution">
    <text evidence="11">Lacks conserved residue(s) required for the propagation of feature annotation.</text>
</comment>
<evidence type="ECO:0000256" key="9">
    <source>
        <dbReference type="ARBA" id="ARBA00023242"/>
    </source>
</evidence>
<evidence type="ECO:0000256" key="5">
    <source>
        <dbReference type="ARBA" id="ARBA00022801"/>
    </source>
</evidence>
<feature type="compositionally biased region" description="Basic and acidic residues" evidence="12">
    <location>
        <begin position="14"/>
        <end position="23"/>
    </location>
</feature>
<keyword evidence="2" id="KW-0479">Metal-binding</keyword>
<organism evidence="15 16">
    <name type="scientific">Lingula anatina</name>
    <name type="common">Brachiopod</name>
    <name type="synonym">Lingula unguis</name>
    <dbReference type="NCBI Taxonomy" id="7574"/>
    <lineage>
        <taxon>Eukaryota</taxon>
        <taxon>Metazoa</taxon>
        <taxon>Spiralia</taxon>
        <taxon>Lophotrochozoa</taxon>
        <taxon>Brachiopoda</taxon>
        <taxon>Linguliformea</taxon>
        <taxon>Lingulata</taxon>
        <taxon>Lingulida</taxon>
        <taxon>Linguloidea</taxon>
        <taxon>Lingulidae</taxon>
        <taxon>Lingula</taxon>
    </lineage>
</organism>
<evidence type="ECO:0000256" key="6">
    <source>
        <dbReference type="ARBA" id="ARBA00022833"/>
    </source>
</evidence>
<evidence type="ECO:0000259" key="13">
    <source>
        <dbReference type="PROSITE" id="PS50157"/>
    </source>
</evidence>
<protein>
    <submittedName>
        <fullName evidence="16">Aprataxin-like</fullName>
    </submittedName>
</protein>
<keyword evidence="6" id="KW-0862">Zinc</keyword>
<reference evidence="16" key="1">
    <citation type="submission" date="2025-08" db="UniProtKB">
        <authorList>
            <consortium name="RefSeq"/>
        </authorList>
    </citation>
    <scope>IDENTIFICATION</scope>
    <source>
        <tissue evidence="16">Gonads</tissue>
    </source>
</reference>
<feature type="compositionally biased region" description="Polar residues" evidence="12">
    <location>
        <begin position="1"/>
        <end position="11"/>
    </location>
</feature>
<evidence type="ECO:0000259" key="14">
    <source>
        <dbReference type="PROSITE" id="PS51084"/>
    </source>
</evidence>
<evidence type="ECO:0000256" key="3">
    <source>
        <dbReference type="ARBA" id="ARBA00022763"/>
    </source>
</evidence>
<dbReference type="FunFam" id="3.30.428.10:FF:000004">
    <property type="entry name" value="aprataxin isoform X2"/>
    <property type="match status" value="1"/>
</dbReference>
<evidence type="ECO:0000256" key="4">
    <source>
        <dbReference type="ARBA" id="ARBA00022771"/>
    </source>
</evidence>
<dbReference type="GO" id="GO:1990165">
    <property type="term" value="F:single-strand break-containing DNA binding"/>
    <property type="evidence" value="ECO:0007669"/>
    <property type="project" value="TreeGrafter"/>
</dbReference>
<evidence type="ECO:0000256" key="7">
    <source>
        <dbReference type="ARBA" id="ARBA00023125"/>
    </source>
</evidence>
<dbReference type="Pfam" id="PF11969">
    <property type="entry name" value="DcpS_C"/>
    <property type="match status" value="1"/>
</dbReference>
<dbReference type="InterPro" id="IPR032566">
    <property type="entry name" value="Znf-C2HE"/>
</dbReference>
<accession>A0A1S3HE27</accession>
<evidence type="ECO:0000256" key="10">
    <source>
        <dbReference type="PROSITE-ProRule" id="PRU00042"/>
    </source>
</evidence>
<dbReference type="OMA" id="KSHIQSC"/>
<dbReference type="RefSeq" id="XP_013384260.1">
    <property type="nucleotide sequence ID" value="XM_013528806.1"/>
</dbReference>
<feature type="domain" description="C2H2-type" evidence="13">
    <location>
        <begin position="180"/>
        <end position="207"/>
    </location>
</feature>
<evidence type="ECO:0000256" key="2">
    <source>
        <dbReference type="ARBA" id="ARBA00022723"/>
    </source>
</evidence>
<keyword evidence="7" id="KW-0238">DNA-binding</keyword>
<dbReference type="GO" id="GO:0000012">
    <property type="term" value="P:single strand break repair"/>
    <property type="evidence" value="ECO:0007669"/>
    <property type="project" value="TreeGrafter"/>
</dbReference>
<feature type="region of interest" description="Disordered" evidence="12">
    <location>
        <begin position="1"/>
        <end position="35"/>
    </location>
</feature>
<dbReference type="KEGG" id="lak:106154458"/>
<keyword evidence="8" id="KW-0234">DNA repair</keyword>